<keyword evidence="3" id="KW-0804">Transcription</keyword>
<dbReference type="Pfam" id="PF12833">
    <property type="entry name" value="HTH_18"/>
    <property type="match status" value="1"/>
</dbReference>
<dbReference type="SMART" id="SM00342">
    <property type="entry name" value="HTH_ARAC"/>
    <property type="match status" value="1"/>
</dbReference>
<dbReference type="Gene3D" id="6.10.340.10">
    <property type="match status" value="1"/>
</dbReference>
<keyword evidence="4" id="KW-0812">Transmembrane</keyword>
<evidence type="ECO:0000256" key="3">
    <source>
        <dbReference type="ARBA" id="ARBA00023163"/>
    </source>
</evidence>
<dbReference type="Pfam" id="PF17853">
    <property type="entry name" value="GGDEF_2"/>
    <property type="match status" value="1"/>
</dbReference>
<protein>
    <submittedName>
        <fullName evidence="6">AraC family transcriptional regulator</fullName>
    </submittedName>
</protein>
<dbReference type="PRINTS" id="PR00032">
    <property type="entry name" value="HTHARAC"/>
</dbReference>
<dbReference type="PROSITE" id="PS00041">
    <property type="entry name" value="HTH_ARAC_FAMILY_1"/>
    <property type="match status" value="1"/>
</dbReference>
<dbReference type="PANTHER" id="PTHR43280:SF28">
    <property type="entry name" value="HTH-TYPE TRANSCRIPTIONAL ACTIVATOR RHAS"/>
    <property type="match status" value="1"/>
</dbReference>
<reference evidence="6 7" key="1">
    <citation type="submission" date="2018-12" db="EMBL/GenBank/DDBJ databases">
        <title>Bacillus ochoae sp. nov., Paenibacillus whitsoniae sp. nov., Paenibacillus spiritus sp. nov. Isolated from the Mars Exploration Rover during spacecraft assembly.</title>
        <authorList>
            <person name="Seuylemezian A."/>
            <person name="Vaishampayan P."/>
        </authorList>
    </citation>
    <scope>NUCLEOTIDE SEQUENCE [LARGE SCALE GENOMIC DNA]</scope>
    <source>
        <strain evidence="6 7">MER 54</strain>
    </source>
</reference>
<dbReference type="InterPro" id="IPR018060">
    <property type="entry name" value="HTH_AraC"/>
</dbReference>
<evidence type="ECO:0000313" key="6">
    <source>
        <dbReference type="EMBL" id="RTE10205.1"/>
    </source>
</evidence>
<dbReference type="Proteomes" id="UP000276128">
    <property type="component" value="Unassembled WGS sequence"/>
</dbReference>
<accession>A0A430JGT1</accession>
<evidence type="ECO:0000256" key="4">
    <source>
        <dbReference type="SAM" id="Phobius"/>
    </source>
</evidence>
<keyword evidence="2" id="KW-0238">DNA-binding</keyword>
<keyword evidence="1" id="KW-0805">Transcription regulation</keyword>
<dbReference type="PANTHER" id="PTHR43280">
    <property type="entry name" value="ARAC-FAMILY TRANSCRIPTIONAL REGULATOR"/>
    <property type="match status" value="1"/>
</dbReference>
<dbReference type="SUPFAM" id="SSF46689">
    <property type="entry name" value="Homeodomain-like"/>
    <property type="match status" value="2"/>
</dbReference>
<keyword evidence="4" id="KW-1133">Transmembrane helix</keyword>
<keyword evidence="7" id="KW-1185">Reference proteome</keyword>
<evidence type="ECO:0000256" key="1">
    <source>
        <dbReference type="ARBA" id="ARBA00023015"/>
    </source>
</evidence>
<dbReference type="GO" id="GO:0043565">
    <property type="term" value="F:sequence-specific DNA binding"/>
    <property type="evidence" value="ECO:0007669"/>
    <property type="project" value="InterPro"/>
</dbReference>
<gene>
    <name evidence="6" type="ORF">EJQ19_08555</name>
</gene>
<dbReference type="InterPro" id="IPR009057">
    <property type="entry name" value="Homeodomain-like_sf"/>
</dbReference>
<organism evidence="6 7">
    <name type="scientific">Paenibacillus whitsoniae</name>
    <dbReference type="NCBI Taxonomy" id="2496558"/>
    <lineage>
        <taxon>Bacteria</taxon>
        <taxon>Bacillati</taxon>
        <taxon>Bacillota</taxon>
        <taxon>Bacilli</taxon>
        <taxon>Bacillales</taxon>
        <taxon>Paenibacillaceae</taxon>
        <taxon>Paenibacillus</taxon>
    </lineage>
</organism>
<sequence length="784" mass="89740">MLVLPQSMKLFKQRSVFIRLLFFFNVFVLFTILAFGYASYTKSSQLLTEEVIKSNNKYIEQARDNVDHTLSNLDNLTYQMSLQPSIRRALYLSEQTWDSDQLLFQENIEYLKSIKLANTLISDLWVQFYRYPVVLNNISKYNSDYYYEDVYKVDSAMNWNERRARHIGFTYMGRQSATSYDIPSSVLTFARTAPLSNLSPTGILYVNVKTEDFSKMIQQGSDPSPAFIFTLDKSGNVVFSNPMRSGQEALFEMMKNELSTKFTSIEASNGQLQEKIGGEPYEIVFTSSLVGDWKYISVVPRSFITQKVNQFRQFTLMAALLCLIVGCIVSYLLTSRIYRPIHQIVEYMNQFGRKDTEGKGKKENELEFINRIMNYVYYENANLRDAFNRNLPALHHKAIDDLLEGSGTSAELNRLSLELGLSFRFDSYQAIAFDIGEFAHTDQGSARIEEMISLVDKPCCEGQLSAMETRTIRKRSDLLVTLLNIDWENPDMGSVYAYIRSVTANLHRVYSPTITVGVGKLYSRAEDISLSYDEALRALQFKIVRGEGSVIFVEEVAGLLIGQPVYSLDMEKRIINLVKTGNVAGWKAQLETLWLHNLNDRRLTPEMIRNLFHALAGTAIRTVYEVNSSMEEIFGNSFDIYKQLDRQSGVQQRITFMEETFGKISEWIQHHKQGQSSHMFIKIKEYVEQNYSQNLSLTVLGDALGLSPSYLSSIFKEITGMNCLDYINSKRIEKAKSILSLTEGTIADISDQVGFTNSNTFIRVFKKYEGVTPGQYRQIHQGTC</sequence>
<evidence type="ECO:0000259" key="5">
    <source>
        <dbReference type="PROSITE" id="PS01124"/>
    </source>
</evidence>
<dbReference type="InterPro" id="IPR018062">
    <property type="entry name" value="HTH_AraC-typ_CS"/>
</dbReference>
<dbReference type="GO" id="GO:0003700">
    <property type="term" value="F:DNA-binding transcription factor activity"/>
    <property type="evidence" value="ECO:0007669"/>
    <property type="project" value="InterPro"/>
</dbReference>
<evidence type="ECO:0000256" key="2">
    <source>
        <dbReference type="ARBA" id="ARBA00023125"/>
    </source>
</evidence>
<comment type="caution">
    <text evidence="6">The sequence shown here is derived from an EMBL/GenBank/DDBJ whole genome shotgun (WGS) entry which is preliminary data.</text>
</comment>
<dbReference type="AlphaFoldDB" id="A0A430JGT1"/>
<proteinExistence type="predicted"/>
<dbReference type="PROSITE" id="PS01124">
    <property type="entry name" value="HTH_ARAC_FAMILY_2"/>
    <property type="match status" value="1"/>
</dbReference>
<feature type="transmembrane region" description="Helical" evidence="4">
    <location>
        <begin position="314"/>
        <end position="333"/>
    </location>
</feature>
<dbReference type="EMBL" id="RXHU01000022">
    <property type="protein sequence ID" value="RTE10205.1"/>
    <property type="molecule type" value="Genomic_DNA"/>
</dbReference>
<dbReference type="OrthoDB" id="1975037at2"/>
<evidence type="ECO:0000313" key="7">
    <source>
        <dbReference type="Proteomes" id="UP000276128"/>
    </source>
</evidence>
<feature type="transmembrane region" description="Helical" evidence="4">
    <location>
        <begin position="20"/>
        <end position="40"/>
    </location>
</feature>
<feature type="domain" description="HTH araC/xylS-type" evidence="5">
    <location>
        <begin position="681"/>
        <end position="779"/>
    </location>
</feature>
<dbReference type="InterPro" id="IPR020449">
    <property type="entry name" value="Tscrpt_reg_AraC-type_HTH"/>
</dbReference>
<keyword evidence="4" id="KW-0472">Membrane</keyword>
<name>A0A430JGT1_9BACL</name>
<dbReference type="Gene3D" id="1.10.10.60">
    <property type="entry name" value="Homeodomain-like"/>
    <property type="match status" value="2"/>
</dbReference>
<dbReference type="InterPro" id="IPR041522">
    <property type="entry name" value="CdaR_GGDEF"/>
</dbReference>